<dbReference type="GO" id="GO:0140663">
    <property type="term" value="F:ATP-dependent FeS chaperone activity"/>
    <property type="evidence" value="ECO:0007669"/>
    <property type="project" value="InterPro"/>
</dbReference>
<dbReference type="GO" id="GO:0016887">
    <property type="term" value="F:ATP hydrolysis activity"/>
    <property type="evidence" value="ECO:0007669"/>
    <property type="project" value="UniProtKB-UniRule"/>
</dbReference>
<keyword evidence="2 7" id="KW-0547">Nucleotide-binding</keyword>
<keyword evidence="4 7" id="KW-0408">Iron</keyword>
<evidence type="ECO:0000313" key="8">
    <source>
        <dbReference type="EMBL" id="RUO77421.1"/>
    </source>
</evidence>
<dbReference type="FunFam" id="3.40.50.300:FF:000418">
    <property type="entry name" value="Iron-sulfur cluster carrier protein"/>
    <property type="match status" value="1"/>
</dbReference>
<comment type="caution">
    <text evidence="8">The sequence shown here is derived from an EMBL/GenBank/DDBJ whole genome shotgun (WGS) entry which is preliminary data.</text>
</comment>
<gene>
    <name evidence="8" type="ORF">CWI81_02775</name>
</gene>
<dbReference type="GO" id="GO:0005829">
    <property type="term" value="C:cytosol"/>
    <property type="evidence" value="ECO:0007669"/>
    <property type="project" value="TreeGrafter"/>
</dbReference>
<dbReference type="Pfam" id="PF10609">
    <property type="entry name" value="ParA"/>
    <property type="match status" value="1"/>
</dbReference>
<evidence type="ECO:0000256" key="1">
    <source>
        <dbReference type="ARBA" id="ARBA00022723"/>
    </source>
</evidence>
<feature type="binding site" evidence="7">
    <location>
        <begin position="98"/>
        <end position="105"/>
    </location>
    <ligand>
        <name>ATP</name>
        <dbReference type="ChEBI" id="CHEBI:30616"/>
    </ligand>
</feature>
<evidence type="ECO:0000256" key="4">
    <source>
        <dbReference type="ARBA" id="ARBA00023004"/>
    </source>
</evidence>
<dbReference type="CDD" id="cd02037">
    <property type="entry name" value="Mrp_NBP35"/>
    <property type="match status" value="1"/>
</dbReference>
<dbReference type="Proteomes" id="UP000287908">
    <property type="component" value="Unassembled WGS sequence"/>
</dbReference>
<name>A0A432ZHH3_9GAMM</name>
<dbReference type="SUPFAM" id="SSF52540">
    <property type="entry name" value="P-loop containing nucleoside triphosphate hydrolases"/>
    <property type="match status" value="1"/>
</dbReference>
<keyword evidence="5 7" id="KW-0411">Iron-sulfur</keyword>
<comment type="function">
    <text evidence="7">Binds and transfers iron-sulfur (Fe-S) clusters to target apoproteins. Can hydrolyze ATP.</text>
</comment>
<evidence type="ECO:0000256" key="5">
    <source>
        <dbReference type="ARBA" id="ARBA00023014"/>
    </source>
</evidence>
<evidence type="ECO:0000256" key="3">
    <source>
        <dbReference type="ARBA" id="ARBA00022840"/>
    </source>
</evidence>
<dbReference type="GO" id="GO:0051539">
    <property type="term" value="F:4 iron, 4 sulfur cluster binding"/>
    <property type="evidence" value="ECO:0007669"/>
    <property type="project" value="TreeGrafter"/>
</dbReference>
<sequence>MSQFFDNNDAFSQALQVLRSDYLPTGIDPDWLEQEPGSSSIRLVIPFITDVEAIKHEIAEQPELAKYDWEVLCKVKKLSNSQPELPMITGNVIVVSSGKGGVGKSSVSVSLALGLQQLGARVGLLDADIYGPSIPTMLGRGDHTVEVNASNKMEPLQRFGLQVNSLGYLVSDDDATIWRGPMASSALQQLYNDTAWQNLDYLIVDMPPGTGDIQLTMAQKLPITGAVVVTTPQNVALRDAEKGIAMFNKLQIPLLGVLENMSYHRCASCGHQEAIFGEGGGQQIAEKHAVSLLAQWPLTTALRESLDHEKPLMIEQPDHELSQLIRKTSATIAAQLYHKTTKNV</sequence>
<keyword evidence="7" id="KW-0378">Hydrolase</keyword>
<dbReference type="GO" id="GO:0005524">
    <property type="term" value="F:ATP binding"/>
    <property type="evidence" value="ECO:0007669"/>
    <property type="project" value="UniProtKB-UniRule"/>
</dbReference>
<keyword evidence="3 7" id="KW-0067">ATP-binding</keyword>
<dbReference type="RefSeq" id="WP_126783694.1">
    <property type="nucleotide sequence ID" value="NZ_PIQF01000001.1"/>
</dbReference>
<dbReference type="PANTHER" id="PTHR42961">
    <property type="entry name" value="IRON-SULFUR PROTEIN NUBPL"/>
    <property type="match status" value="1"/>
</dbReference>
<accession>A0A432ZHH3</accession>
<evidence type="ECO:0000313" key="9">
    <source>
        <dbReference type="Proteomes" id="UP000287908"/>
    </source>
</evidence>
<dbReference type="InterPro" id="IPR019591">
    <property type="entry name" value="Mrp/NBP35_ATP-bd"/>
</dbReference>
<dbReference type="InterPro" id="IPR000808">
    <property type="entry name" value="Mrp-like_CS"/>
</dbReference>
<evidence type="ECO:0000256" key="6">
    <source>
        <dbReference type="ARBA" id="ARBA00024036"/>
    </source>
</evidence>
<evidence type="ECO:0000256" key="2">
    <source>
        <dbReference type="ARBA" id="ARBA00022741"/>
    </source>
</evidence>
<protein>
    <recommendedName>
        <fullName evidence="7">Iron-sulfur cluster carrier protein</fullName>
    </recommendedName>
</protein>
<reference evidence="8 9" key="1">
    <citation type="journal article" date="2011" name="Front. Microbiol.">
        <title>Genomic signatures of strain selection and enhancement in Bacillus atrophaeus var. globigii, a historical biowarfare simulant.</title>
        <authorList>
            <person name="Gibbons H.S."/>
            <person name="Broomall S.M."/>
            <person name="McNew L.A."/>
            <person name="Daligault H."/>
            <person name="Chapman C."/>
            <person name="Bruce D."/>
            <person name="Karavis M."/>
            <person name="Krepps M."/>
            <person name="McGregor P.A."/>
            <person name="Hong C."/>
            <person name="Park K.H."/>
            <person name="Akmal A."/>
            <person name="Feldman A."/>
            <person name="Lin J.S."/>
            <person name="Chang W.E."/>
            <person name="Higgs B.W."/>
            <person name="Demirev P."/>
            <person name="Lindquist J."/>
            <person name="Liem A."/>
            <person name="Fochler E."/>
            <person name="Read T.D."/>
            <person name="Tapia R."/>
            <person name="Johnson S."/>
            <person name="Bishop-Lilly K.A."/>
            <person name="Detter C."/>
            <person name="Han C."/>
            <person name="Sozhamannan S."/>
            <person name="Rosenzweig C.N."/>
            <person name="Skowronski E.W."/>
        </authorList>
    </citation>
    <scope>NUCLEOTIDE SEQUENCE [LARGE SCALE GENOMIC DNA]</scope>
    <source>
        <strain evidence="8 9">CL-SP19</strain>
    </source>
</reference>
<dbReference type="NCBIfam" id="NF008669">
    <property type="entry name" value="PRK11670.1"/>
    <property type="match status" value="1"/>
</dbReference>
<dbReference type="HAMAP" id="MF_02040">
    <property type="entry name" value="Mrp_NBP35"/>
    <property type="match status" value="1"/>
</dbReference>
<dbReference type="PANTHER" id="PTHR42961:SF2">
    <property type="entry name" value="IRON-SULFUR PROTEIN NUBPL"/>
    <property type="match status" value="1"/>
</dbReference>
<comment type="similarity">
    <text evidence="6 7">Belongs to the Mrp/NBP35 ATP-binding proteins family.</text>
</comment>
<proteinExistence type="inferred from homology"/>
<dbReference type="EMBL" id="PIQF01000001">
    <property type="protein sequence ID" value="RUO77421.1"/>
    <property type="molecule type" value="Genomic_DNA"/>
</dbReference>
<dbReference type="GO" id="GO:0016226">
    <property type="term" value="P:iron-sulfur cluster assembly"/>
    <property type="evidence" value="ECO:0007669"/>
    <property type="project" value="InterPro"/>
</dbReference>
<evidence type="ECO:0000256" key="7">
    <source>
        <dbReference type="HAMAP-Rule" id="MF_02040"/>
    </source>
</evidence>
<keyword evidence="9" id="KW-1185">Reference proteome</keyword>
<comment type="subunit">
    <text evidence="7">Homodimer.</text>
</comment>
<dbReference type="PROSITE" id="PS01215">
    <property type="entry name" value="MRP"/>
    <property type="match status" value="1"/>
</dbReference>
<dbReference type="InterPro" id="IPR044304">
    <property type="entry name" value="NUBPL-like"/>
</dbReference>
<dbReference type="GO" id="GO:0046872">
    <property type="term" value="F:metal ion binding"/>
    <property type="evidence" value="ECO:0007669"/>
    <property type="project" value="UniProtKB-KW"/>
</dbReference>
<dbReference type="InterPro" id="IPR033756">
    <property type="entry name" value="YlxH/NBP35"/>
</dbReference>
<dbReference type="AlphaFoldDB" id="A0A432ZHH3"/>
<dbReference type="OrthoDB" id="9809679at2"/>
<dbReference type="InterPro" id="IPR027417">
    <property type="entry name" value="P-loop_NTPase"/>
</dbReference>
<keyword evidence="1 7" id="KW-0479">Metal-binding</keyword>
<organism evidence="8 9">
    <name type="scientific">Idiomarina seosinensis</name>
    <dbReference type="NCBI Taxonomy" id="281739"/>
    <lineage>
        <taxon>Bacteria</taxon>
        <taxon>Pseudomonadati</taxon>
        <taxon>Pseudomonadota</taxon>
        <taxon>Gammaproteobacteria</taxon>
        <taxon>Alteromonadales</taxon>
        <taxon>Idiomarinaceae</taxon>
        <taxon>Idiomarina</taxon>
    </lineage>
</organism>
<dbReference type="Gene3D" id="3.40.50.300">
    <property type="entry name" value="P-loop containing nucleotide triphosphate hydrolases"/>
    <property type="match status" value="1"/>
</dbReference>